<dbReference type="RefSeq" id="WP_066981921.1">
    <property type="nucleotide sequence ID" value="NZ_LUUI01000099.1"/>
</dbReference>
<feature type="binding site" evidence="6">
    <location>
        <position position="535"/>
    </location>
    <ligand>
        <name>Zn(2+)</name>
        <dbReference type="ChEBI" id="CHEBI:29105"/>
    </ligand>
</feature>
<sequence length="1060" mass="120007">MQVTSSNNTSSQQLVLNAIQHLNHVLPGQGPIHDFVHHNTLHGFQHLPFEQALSDFTQLTGIDCYLPVEQFRAFYQQGRISDEDLDNALEQQFALSHQPELAKIYQQSITQQQLYRLALLNDLPSLSPAQLQWQLQELTQLNTRDGQAADNLWEALLSKLELSKPDEHPEQLLDLSIEQARSWLINSQQQHMQQQANEDRLTLFAKVGDSLTLRGLVQILTGVDVLDSVRPLLIRLSASILDEGMAAWRLPQRQSLGFYQAWLQSAEFDVMPVFQELTDWQNLKTTLPEDAVEAIIQQLEAQAIPKPRWAGYLQRLALELPGWSGLINWRQVNPHYQADDSTQPLLADYLAIRLILDRLYLQQLCHQQWRCQAKLDKLQTYFAQHSAEFAVRRALFGGELPEYLTQASQSLLAHGAKNPQEWQSLAERIWTWQHSPLATQSGKVSVYNHGWRLFQLCQQLAISSPDLQQLSNQQLLDWLAIIDQFSDAQRRNVWLQAYERHYQQDLLQALHANHGRGRWLRRDSRPQAQIYFCMDEREESFRRHLEELNPAIETLGVAGFFGIAMNYQGLDAHHVTPLCPVVVTPSHQINEVIQPGQDKQYASHRKGLHQADGLAYQLYQNLRRSLLWAYPLVFAFAPLQLLRLLGKSLWPTWQRQMEQAWQRWLVPQVATQLEFIADAPAPAAAPRLGFTDQEQTDRVAGFLKTTGLTYGFARLVTLMGHGSTSQNNPHEAAHDCGACGGRQGGPNARAFAAMANRPVVRQLLIEQGIVIPEDTWFIGAQHDTCSDIITWYDLDQMPAAWQTDFADFQACLTQADRLAAAERCRRFASAAQPVSAKAAIRHVENRAMDLSQVRPEFGHATNAAAFIGRRSATQGAFFDRRLFLISYDPSQDPEGTILENILLTAGPVGAGINLEYYFSSVNNERLGCGTKIPHNVTGLFGVMEGTGSDLRTGLPLQMVEIHEAMRLQIVVEAKTAVLEQIYARQPDLQELIGGGWVHLSVQDPESGEIYIFQRGTGFVPWQPRSKQLPLRENSPDCFRDSTQAVAPMLIKQVVFAGEQR</sequence>
<evidence type="ECO:0000256" key="2">
    <source>
        <dbReference type="ARBA" id="ARBA00022475"/>
    </source>
</evidence>
<evidence type="ECO:0000256" key="3">
    <source>
        <dbReference type="ARBA" id="ARBA00022723"/>
    </source>
</evidence>
<feature type="binding site" evidence="6">
    <location>
        <position position="533"/>
    </location>
    <ligand>
        <name>Zn(2+)</name>
        <dbReference type="ChEBI" id="CHEBI:29105"/>
    </ligand>
</feature>
<evidence type="ECO:0000256" key="4">
    <source>
        <dbReference type="ARBA" id="ARBA00022833"/>
    </source>
</evidence>
<comment type="similarity">
    <text evidence="6">Belongs to the inorganic carbon transporter (TC 9.A.2) DabA family.</text>
</comment>
<evidence type="ECO:0000313" key="8">
    <source>
        <dbReference type="Proteomes" id="UP000078476"/>
    </source>
</evidence>
<dbReference type="Pfam" id="PF10070">
    <property type="entry name" value="DabA"/>
    <property type="match status" value="1"/>
</dbReference>
<dbReference type="EMBL" id="LUUI01000099">
    <property type="protein sequence ID" value="OAI15943.1"/>
    <property type="molecule type" value="Genomic_DNA"/>
</dbReference>
<keyword evidence="3 6" id="KW-0479">Metal-binding</keyword>
<organism evidence="7 8">
    <name type="scientific">Methylomonas lenta</name>
    <dbReference type="NCBI Taxonomy" id="980561"/>
    <lineage>
        <taxon>Bacteria</taxon>
        <taxon>Pseudomonadati</taxon>
        <taxon>Pseudomonadota</taxon>
        <taxon>Gammaproteobacteria</taxon>
        <taxon>Methylococcales</taxon>
        <taxon>Methylococcaceae</taxon>
        <taxon>Methylomonas</taxon>
    </lineage>
</organism>
<keyword evidence="2 6" id="KW-1003">Cell membrane</keyword>
<comment type="subunit">
    <text evidence="6">Forms a complex with DabB.</text>
</comment>
<dbReference type="STRING" id="980561.A1359_09085"/>
<keyword evidence="4 6" id="KW-0862">Zinc</keyword>
<protein>
    <recommendedName>
        <fullName evidence="6">Probable inorganic carbon transporter subunit DabA</fullName>
    </recommendedName>
</protein>
<comment type="function">
    <text evidence="6">Part of an energy-coupled inorganic carbon pump.</text>
</comment>
<proteinExistence type="inferred from homology"/>
<gene>
    <name evidence="6" type="primary">dabA</name>
    <name evidence="7" type="ORF">A1359_09085</name>
</gene>
<dbReference type="PANTHER" id="PTHR38344:SF1">
    <property type="entry name" value="INORGANIC CARBON TRANSPORTER SUBUNIT DABA-RELATED"/>
    <property type="match status" value="1"/>
</dbReference>
<keyword evidence="8" id="KW-1185">Reference proteome</keyword>
<dbReference type="AlphaFoldDB" id="A0A177NET2"/>
<dbReference type="InterPro" id="IPR018752">
    <property type="entry name" value="DabA"/>
</dbReference>
<reference evidence="7 8" key="1">
    <citation type="submission" date="2016-03" db="EMBL/GenBank/DDBJ databases">
        <authorList>
            <person name="Ploux O."/>
        </authorList>
    </citation>
    <scope>NUCLEOTIDE SEQUENCE [LARGE SCALE GENOMIC DNA]</scope>
    <source>
        <strain evidence="7 8">R-45370</strain>
    </source>
</reference>
<comment type="caution">
    <text evidence="7">The sequence shown here is derived from an EMBL/GenBank/DDBJ whole genome shotgun (WGS) entry which is preliminary data.</text>
</comment>
<evidence type="ECO:0000256" key="1">
    <source>
        <dbReference type="ARBA" id="ARBA00022448"/>
    </source>
</evidence>
<accession>A0A177NET2</accession>
<dbReference type="GO" id="GO:0005886">
    <property type="term" value="C:plasma membrane"/>
    <property type="evidence" value="ECO:0007669"/>
    <property type="project" value="UniProtKB-SubCell"/>
</dbReference>
<dbReference type="OrthoDB" id="9805101at2"/>
<feature type="binding site" evidence="6">
    <location>
        <position position="736"/>
    </location>
    <ligand>
        <name>Zn(2+)</name>
        <dbReference type="ChEBI" id="CHEBI:29105"/>
    </ligand>
</feature>
<dbReference type="Proteomes" id="UP000078476">
    <property type="component" value="Unassembled WGS sequence"/>
</dbReference>
<dbReference type="HAMAP" id="MF_01871">
    <property type="entry name" value="DabA"/>
    <property type="match status" value="1"/>
</dbReference>
<dbReference type="PANTHER" id="PTHR38344">
    <property type="entry name" value="UPF0753 PROTEIN AQ_863"/>
    <property type="match status" value="1"/>
</dbReference>
<keyword evidence="5 6" id="KW-0472">Membrane</keyword>
<comment type="cofactor">
    <cofactor evidence="6">
        <name>Zn(2+)</name>
        <dbReference type="ChEBI" id="CHEBI:29105"/>
    </cofactor>
</comment>
<comment type="subcellular location">
    <subcellularLocation>
        <location evidence="6">Cell membrane</location>
        <topology evidence="6">Peripheral membrane protein</topology>
    </subcellularLocation>
</comment>
<evidence type="ECO:0000256" key="6">
    <source>
        <dbReference type="HAMAP-Rule" id="MF_01871"/>
    </source>
</evidence>
<evidence type="ECO:0000313" key="7">
    <source>
        <dbReference type="EMBL" id="OAI15943.1"/>
    </source>
</evidence>
<keyword evidence="1 6" id="KW-0813">Transport</keyword>
<feature type="binding site" evidence="6">
    <location>
        <position position="721"/>
    </location>
    <ligand>
        <name>Zn(2+)</name>
        <dbReference type="ChEBI" id="CHEBI:29105"/>
    </ligand>
</feature>
<evidence type="ECO:0000256" key="5">
    <source>
        <dbReference type="ARBA" id="ARBA00023136"/>
    </source>
</evidence>
<name>A0A177NET2_9GAMM</name>
<dbReference type="GO" id="GO:0008270">
    <property type="term" value="F:zinc ion binding"/>
    <property type="evidence" value="ECO:0007669"/>
    <property type="project" value="UniProtKB-UniRule"/>
</dbReference>